<feature type="transmembrane region" description="Helical" evidence="3">
    <location>
        <begin position="22"/>
        <end position="40"/>
    </location>
</feature>
<dbReference type="AlphaFoldDB" id="S3ZLX5"/>
<feature type="domain" description="PPM-type phosphatase" evidence="4">
    <location>
        <begin position="75"/>
        <end position="287"/>
    </location>
</feature>
<evidence type="ECO:0000256" key="2">
    <source>
        <dbReference type="SAM" id="MobiDB-lite"/>
    </source>
</evidence>
<keyword evidence="3" id="KW-1133">Transmembrane helix</keyword>
<evidence type="ECO:0000313" key="6">
    <source>
        <dbReference type="Proteomes" id="UP000014629"/>
    </source>
</evidence>
<dbReference type="EMBL" id="AOPZ01000109">
    <property type="protein sequence ID" value="EPH44228.1"/>
    <property type="molecule type" value="Genomic_DNA"/>
</dbReference>
<keyword evidence="3" id="KW-0812">Transmembrane</keyword>
<dbReference type="GO" id="GO:0016791">
    <property type="term" value="F:phosphatase activity"/>
    <property type="evidence" value="ECO:0007669"/>
    <property type="project" value="TreeGrafter"/>
</dbReference>
<name>S3ZLX5_9ACTN</name>
<dbReference type="InterPro" id="IPR001932">
    <property type="entry name" value="PPM-type_phosphatase-like_dom"/>
</dbReference>
<dbReference type="InterPro" id="IPR036457">
    <property type="entry name" value="PPM-type-like_dom_sf"/>
</dbReference>
<gene>
    <name evidence="5" type="ORF">STRAU_2668</name>
</gene>
<comment type="caution">
    <text evidence="5">The sequence shown here is derived from an EMBL/GenBank/DDBJ whole genome shotgun (WGS) entry which is preliminary data.</text>
</comment>
<dbReference type="SMART" id="SM00331">
    <property type="entry name" value="PP2C_SIG"/>
    <property type="match status" value="1"/>
</dbReference>
<keyword evidence="3" id="KW-0472">Membrane</keyword>
<evidence type="ECO:0000259" key="4">
    <source>
        <dbReference type="SMART" id="SM00331"/>
    </source>
</evidence>
<dbReference type="Gene3D" id="3.60.40.10">
    <property type="entry name" value="PPM-type phosphatase domain"/>
    <property type="match status" value="1"/>
</dbReference>
<evidence type="ECO:0000313" key="5">
    <source>
        <dbReference type="EMBL" id="EPH44228.1"/>
    </source>
</evidence>
<evidence type="ECO:0000256" key="1">
    <source>
        <dbReference type="ARBA" id="ARBA00022801"/>
    </source>
</evidence>
<dbReference type="PANTHER" id="PTHR43156:SF2">
    <property type="entry name" value="STAGE II SPORULATION PROTEIN E"/>
    <property type="match status" value="1"/>
</dbReference>
<dbReference type="SUPFAM" id="SSF81606">
    <property type="entry name" value="PP2C-like"/>
    <property type="match status" value="1"/>
</dbReference>
<reference evidence="5 6" key="1">
    <citation type="submission" date="2013-02" db="EMBL/GenBank/DDBJ databases">
        <title>Draft Genome Sequence of Streptomyces aurantiacus, Which Produces Setomimycin.</title>
        <authorList>
            <person name="Gruening B.A."/>
            <person name="Praeg A."/>
            <person name="Erxleben A."/>
            <person name="Guenther S."/>
            <person name="Mueller M."/>
        </authorList>
    </citation>
    <scope>NUCLEOTIDE SEQUENCE [LARGE SCALE GENOMIC DNA]</scope>
    <source>
        <strain evidence="5 6">JA 4570</strain>
    </source>
</reference>
<organism evidence="5 6">
    <name type="scientific">Streptomyces aurantiacus JA 4570</name>
    <dbReference type="NCBI Taxonomy" id="1286094"/>
    <lineage>
        <taxon>Bacteria</taxon>
        <taxon>Bacillati</taxon>
        <taxon>Actinomycetota</taxon>
        <taxon>Actinomycetes</taxon>
        <taxon>Kitasatosporales</taxon>
        <taxon>Streptomycetaceae</taxon>
        <taxon>Streptomyces</taxon>
        <taxon>Streptomyces aurantiacus group</taxon>
    </lineage>
</organism>
<dbReference type="InterPro" id="IPR052016">
    <property type="entry name" value="Bact_Sigma-Reg"/>
</dbReference>
<proteinExistence type="predicted"/>
<feature type="region of interest" description="Disordered" evidence="2">
    <location>
        <begin position="295"/>
        <end position="316"/>
    </location>
</feature>
<dbReference type="PATRIC" id="fig|1286094.4.peg.2642"/>
<sequence>MIGAGVAVGTCACPGVVPLPRLLALGPLLALPGLWVMLMARDRMRCKAALVRMTRVAELTQQALVRPLPSDLGGLATAVQSRSASAGVLVGGDLYDAVLLPCGPRLVVGDVRGHGLDAVRISAAVLSAFRHTAATEPDLIRLAHALDDRVRDDLDDEDFVTLLLADFVPGAVRLVNCGHPPPLRVGRRMELIEPPYPSPPLGLWPTPRLHTVPLSPEQRLLFYTDGLTEARDAHGTPLALDHRVRNALRAPALDEALANLVGVVDQHAAIRDSGGHGDDLTLLLVQPHAGLLTGPALPVAKNDGVPGAPRGNPGRS</sequence>
<accession>S3ZLX5</accession>
<dbReference type="Proteomes" id="UP000014629">
    <property type="component" value="Unassembled WGS sequence"/>
</dbReference>
<protein>
    <recommendedName>
        <fullName evidence="4">PPM-type phosphatase domain-containing protein</fullName>
    </recommendedName>
</protein>
<dbReference type="Pfam" id="PF07228">
    <property type="entry name" value="SpoIIE"/>
    <property type="match status" value="1"/>
</dbReference>
<keyword evidence="1" id="KW-0378">Hydrolase</keyword>
<evidence type="ECO:0000256" key="3">
    <source>
        <dbReference type="SAM" id="Phobius"/>
    </source>
</evidence>
<keyword evidence="6" id="KW-1185">Reference proteome</keyword>
<dbReference type="PANTHER" id="PTHR43156">
    <property type="entry name" value="STAGE II SPORULATION PROTEIN E-RELATED"/>
    <property type="match status" value="1"/>
</dbReference>